<feature type="transmembrane region" description="Helical" evidence="5">
    <location>
        <begin position="113"/>
        <end position="133"/>
    </location>
</feature>
<feature type="transmembrane region" description="Helical" evidence="5">
    <location>
        <begin position="254"/>
        <end position="270"/>
    </location>
</feature>
<dbReference type="InterPro" id="IPR007016">
    <property type="entry name" value="O-antigen_ligase-rel_domated"/>
</dbReference>
<protein>
    <recommendedName>
        <fullName evidence="6">O-antigen ligase-related domain-containing protein</fullName>
    </recommendedName>
</protein>
<dbReference type="EMBL" id="PCYM01000001">
    <property type="protein sequence ID" value="PIR47952.1"/>
    <property type="molecule type" value="Genomic_DNA"/>
</dbReference>
<dbReference type="AlphaFoldDB" id="A0A2H0RN30"/>
<feature type="transmembrane region" description="Helical" evidence="5">
    <location>
        <begin position="276"/>
        <end position="294"/>
    </location>
</feature>
<keyword evidence="3 5" id="KW-1133">Transmembrane helix</keyword>
<evidence type="ECO:0000256" key="1">
    <source>
        <dbReference type="ARBA" id="ARBA00004141"/>
    </source>
</evidence>
<feature type="transmembrane region" description="Helical" evidence="5">
    <location>
        <begin position="306"/>
        <end position="325"/>
    </location>
</feature>
<feature type="transmembrane region" description="Helical" evidence="5">
    <location>
        <begin position="407"/>
        <end position="430"/>
    </location>
</feature>
<dbReference type="GO" id="GO:0016020">
    <property type="term" value="C:membrane"/>
    <property type="evidence" value="ECO:0007669"/>
    <property type="project" value="UniProtKB-SubCell"/>
</dbReference>
<comment type="subcellular location">
    <subcellularLocation>
        <location evidence="1">Membrane</location>
        <topology evidence="1">Multi-pass membrane protein</topology>
    </subcellularLocation>
</comment>
<feature type="transmembrane region" description="Helical" evidence="5">
    <location>
        <begin position="467"/>
        <end position="487"/>
    </location>
</feature>
<comment type="caution">
    <text evidence="7">The sequence shown here is derived from an EMBL/GenBank/DDBJ whole genome shotgun (WGS) entry which is preliminary data.</text>
</comment>
<evidence type="ECO:0000313" key="8">
    <source>
        <dbReference type="Proteomes" id="UP000230084"/>
    </source>
</evidence>
<dbReference type="Pfam" id="PF04932">
    <property type="entry name" value="Wzy_C"/>
    <property type="match status" value="1"/>
</dbReference>
<keyword evidence="4 5" id="KW-0472">Membrane</keyword>
<reference evidence="7 8" key="1">
    <citation type="submission" date="2017-09" db="EMBL/GenBank/DDBJ databases">
        <title>Depth-based differentiation of microbial function through sediment-hosted aquifers and enrichment of novel symbionts in the deep terrestrial subsurface.</title>
        <authorList>
            <person name="Probst A.J."/>
            <person name="Ladd B."/>
            <person name="Jarett J.K."/>
            <person name="Geller-Mcgrath D.E."/>
            <person name="Sieber C.M."/>
            <person name="Emerson J.B."/>
            <person name="Anantharaman K."/>
            <person name="Thomas B.C."/>
            <person name="Malmstrom R."/>
            <person name="Stieglmeier M."/>
            <person name="Klingl A."/>
            <person name="Woyke T."/>
            <person name="Ryan C.M."/>
            <person name="Banfield J.F."/>
        </authorList>
    </citation>
    <scope>NUCLEOTIDE SEQUENCE [LARGE SCALE GENOMIC DNA]</scope>
    <source>
        <strain evidence="7">CG10_big_fil_rev_8_21_14_0_10_50_16</strain>
    </source>
</reference>
<feature type="domain" description="O-antigen ligase-related" evidence="6">
    <location>
        <begin position="260"/>
        <end position="419"/>
    </location>
</feature>
<feature type="transmembrane region" description="Helical" evidence="5">
    <location>
        <begin position="145"/>
        <end position="161"/>
    </location>
</feature>
<organism evidence="7 8">
    <name type="scientific">Candidatus Uhrbacteria bacterium CG10_big_fil_rev_8_21_14_0_10_50_16</name>
    <dbReference type="NCBI Taxonomy" id="1975039"/>
    <lineage>
        <taxon>Bacteria</taxon>
        <taxon>Candidatus Uhriibacteriota</taxon>
    </lineage>
</organism>
<dbReference type="PANTHER" id="PTHR37422">
    <property type="entry name" value="TEICHURONIC ACID BIOSYNTHESIS PROTEIN TUAE"/>
    <property type="match status" value="1"/>
</dbReference>
<proteinExistence type="predicted"/>
<feature type="transmembrane region" description="Helical" evidence="5">
    <location>
        <begin position="78"/>
        <end position="101"/>
    </location>
</feature>
<dbReference type="PANTHER" id="PTHR37422:SF23">
    <property type="entry name" value="TEICHURONIC ACID BIOSYNTHESIS PROTEIN TUAE"/>
    <property type="match status" value="1"/>
</dbReference>
<feature type="transmembrane region" description="Helical" evidence="5">
    <location>
        <begin position="37"/>
        <end position="58"/>
    </location>
</feature>
<keyword evidence="2 5" id="KW-0812">Transmembrane</keyword>
<feature type="transmembrane region" description="Helical" evidence="5">
    <location>
        <begin position="229"/>
        <end position="247"/>
    </location>
</feature>
<accession>A0A2H0RN30</accession>
<name>A0A2H0RN30_9BACT</name>
<evidence type="ECO:0000256" key="3">
    <source>
        <dbReference type="ARBA" id="ARBA00022989"/>
    </source>
</evidence>
<feature type="transmembrane region" description="Helical" evidence="5">
    <location>
        <begin position="173"/>
        <end position="195"/>
    </location>
</feature>
<gene>
    <name evidence="7" type="ORF">COV06_00945</name>
</gene>
<evidence type="ECO:0000256" key="4">
    <source>
        <dbReference type="ARBA" id="ARBA00023136"/>
    </source>
</evidence>
<evidence type="ECO:0000313" key="7">
    <source>
        <dbReference type="EMBL" id="PIR47952.1"/>
    </source>
</evidence>
<dbReference type="InterPro" id="IPR051533">
    <property type="entry name" value="WaaL-like"/>
</dbReference>
<evidence type="ECO:0000256" key="2">
    <source>
        <dbReference type="ARBA" id="ARBA00022692"/>
    </source>
</evidence>
<dbReference type="Proteomes" id="UP000230084">
    <property type="component" value="Unassembled WGS sequence"/>
</dbReference>
<evidence type="ECO:0000256" key="5">
    <source>
        <dbReference type="SAM" id="Phobius"/>
    </source>
</evidence>
<evidence type="ECO:0000259" key="6">
    <source>
        <dbReference type="Pfam" id="PF04932"/>
    </source>
</evidence>
<feature type="transmembrane region" description="Helical" evidence="5">
    <location>
        <begin position="12"/>
        <end position="30"/>
    </location>
</feature>
<feature type="transmembrane region" description="Helical" evidence="5">
    <location>
        <begin position="442"/>
        <end position="461"/>
    </location>
</feature>
<sequence length="511" mass="57330">MSFLDQFSGKAFLWTVAGLLCLDVLSFFVLHTAAEPILFSLFVVCAIGVSVWKPEWLFPIAMAEIISTSNGHSLNVELAGISIGLRIALFGVLMVATLIHLSRTRRNPIPERYRLPVILLVGLMLYGVIRGLLSGYDLRILYLDANGYLAIGYLLAAFVWVQDARSRKRLMQLAGAGVVVITFKTLLFLFVFGHLHPKTLNPLYTWIRDTRLGEITLQMGNVYRIFLQSQWFLVPALFVSASYMLLAEKTRENGVRYVHLVVFAAIVASLSRTFWLALACAILLFVVYIVWQKGWRTLASRVPDLVITKIGAVALLWIIIAVPIFQTTGTSIFGSLLRSRATGTDDIALDSRRKLLGPLLTSIAQEPLMGHGLGTQVVYETSDQRYIDGQGTNIVSSYVFEWGWLDLLVKFGLLGTGILLYVFYAIAADLWHASREDRAHTWLYMALFFSFIALLIAHMFSPYLNHPIGWGMIAIIVALVPRTNPAARQRTKDIKAMPVLRPMKQLTTRHH</sequence>